<sequence length="262" mass="30070">MRRSQWLAVTLTPLCLVALLAVQAQAGQVTYPALGNIDPERGTIEMWLVPQFDPDADIEGHYRGRRLFLLEQEQEHTFFQLIWRTRRQDDGSQRSGPWIRASNEGEQVVVMARLWHVSGEDDDGWREGEPRHFALSWDGREMWVTVDGRETKREPMRRPLGVQPDADMKIVLGHSGENSFVIHDFRISSLPREPEELGYHYPDGLRPDPWTLLLDTFREPFEVDGQRQTRPYGLTPSHDQDGGLPSEGARFIETSLGMGLNL</sequence>
<evidence type="ECO:0000256" key="1">
    <source>
        <dbReference type="SAM" id="MobiDB-lite"/>
    </source>
</evidence>
<name>A0ABV4U8Z3_9BACT</name>
<gene>
    <name evidence="3" type="ORF">ACERK3_17530</name>
</gene>
<accession>A0ABV4U8Z3</accession>
<feature type="signal peptide" evidence="2">
    <location>
        <begin position="1"/>
        <end position="26"/>
    </location>
</feature>
<feature type="region of interest" description="Disordered" evidence="1">
    <location>
        <begin position="224"/>
        <end position="248"/>
    </location>
</feature>
<dbReference type="Proteomes" id="UP001575105">
    <property type="component" value="Unassembled WGS sequence"/>
</dbReference>
<evidence type="ECO:0000313" key="3">
    <source>
        <dbReference type="EMBL" id="MFA9480079.1"/>
    </source>
</evidence>
<keyword evidence="2" id="KW-0732">Signal</keyword>
<dbReference type="SUPFAM" id="SSF49899">
    <property type="entry name" value="Concanavalin A-like lectins/glucanases"/>
    <property type="match status" value="1"/>
</dbReference>
<organism evidence="3 4">
    <name type="scientific">Natronomicrosphaera hydrolytica</name>
    <dbReference type="NCBI Taxonomy" id="3242702"/>
    <lineage>
        <taxon>Bacteria</taxon>
        <taxon>Pseudomonadati</taxon>
        <taxon>Planctomycetota</taxon>
        <taxon>Phycisphaerae</taxon>
        <taxon>Phycisphaerales</taxon>
        <taxon>Phycisphaeraceae</taxon>
        <taxon>Natronomicrosphaera</taxon>
    </lineage>
</organism>
<feature type="chain" id="PRO_5045179169" description="Concanavalin A-like lectin/glucanase superfamily protein" evidence="2">
    <location>
        <begin position="27"/>
        <end position="262"/>
    </location>
</feature>
<protein>
    <recommendedName>
        <fullName evidence="5">Concanavalin A-like lectin/glucanase superfamily protein</fullName>
    </recommendedName>
</protein>
<comment type="caution">
    <text evidence="3">The sequence shown here is derived from an EMBL/GenBank/DDBJ whole genome shotgun (WGS) entry which is preliminary data.</text>
</comment>
<keyword evidence="4" id="KW-1185">Reference proteome</keyword>
<proteinExistence type="predicted"/>
<evidence type="ECO:0000256" key="2">
    <source>
        <dbReference type="SAM" id="SignalP"/>
    </source>
</evidence>
<dbReference type="EMBL" id="JBGUBD010000015">
    <property type="protein sequence ID" value="MFA9480079.1"/>
    <property type="molecule type" value="Genomic_DNA"/>
</dbReference>
<reference evidence="3 4" key="1">
    <citation type="submission" date="2024-08" db="EMBL/GenBank/DDBJ databases">
        <title>Whole-genome sequencing of halo(alkali)philic microorganisms from hypersaline lakes.</title>
        <authorList>
            <person name="Sorokin D.Y."/>
            <person name="Merkel A.Y."/>
            <person name="Messina E."/>
            <person name="Yakimov M."/>
        </authorList>
    </citation>
    <scope>NUCLEOTIDE SEQUENCE [LARGE SCALE GENOMIC DNA]</scope>
    <source>
        <strain evidence="3 4">AB-hyl4</strain>
    </source>
</reference>
<dbReference type="RefSeq" id="WP_425347004.1">
    <property type="nucleotide sequence ID" value="NZ_JBGUBD010000015.1"/>
</dbReference>
<evidence type="ECO:0008006" key="5">
    <source>
        <dbReference type="Google" id="ProtNLM"/>
    </source>
</evidence>
<evidence type="ECO:0000313" key="4">
    <source>
        <dbReference type="Proteomes" id="UP001575105"/>
    </source>
</evidence>
<dbReference type="InterPro" id="IPR013320">
    <property type="entry name" value="ConA-like_dom_sf"/>
</dbReference>